<sequence>MTYIQSPFHSPTPPASPTTPAPMSDAFENEAPAEPTAATAETPAVPTTRLTVRKSKLPVTWMPTGAIMRRNLFAELAFFLVLWAAYGFVMRYVSETLQSLVRLAFSPWSLALMLLVTGWIICRFLTSLSLRCTDLQKMAYATQGSEDTYDHADTEERVLDLLHEIKESIAKRSRWVTTLFCAVSSYLIVSLLY</sequence>
<reference evidence="3 4" key="2">
    <citation type="submission" date="2018-06" db="EMBL/GenBank/DDBJ databases">
        <title>Metagenomic assembly of (sub)arctic Cyanobacteria and their associated microbiome from non-axenic cultures.</title>
        <authorList>
            <person name="Baurain D."/>
        </authorList>
    </citation>
    <scope>NUCLEOTIDE SEQUENCE [LARGE SCALE GENOMIC DNA]</scope>
    <source>
        <strain evidence="3">ULC027bin1</strain>
    </source>
</reference>
<evidence type="ECO:0000256" key="1">
    <source>
        <dbReference type="SAM" id="MobiDB-lite"/>
    </source>
</evidence>
<evidence type="ECO:0000313" key="4">
    <source>
        <dbReference type="Proteomes" id="UP000249794"/>
    </source>
</evidence>
<dbReference type="AlphaFoldDB" id="A0A2W4YHH8"/>
<gene>
    <name evidence="3" type="ORF">DCF15_20875</name>
</gene>
<reference evidence="4" key="1">
    <citation type="submission" date="2018-04" db="EMBL/GenBank/DDBJ databases">
        <authorList>
            <person name="Cornet L."/>
        </authorList>
    </citation>
    <scope>NUCLEOTIDE SEQUENCE [LARGE SCALE GENOMIC DNA]</scope>
</reference>
<feature type="transmembrane region" description="Helical" evidence="2">
    <location>
        <begin position="175"/>
        <end position="192"/>
    </location>
</feature>
<keyword evidence="2" id="KW-0812">Transmembrane</keyword>
<evidence type="ECO:0000256" key="2">
    <source>
        <dbReference type="SAM" id="Phobius"/>
    </source>
</evidence>
<feature type="transmembrane region" description="Helical" evidence="2">
    <location>
        <begin position="105"/>
        <end position="126"/>
    </location>
</feature>
<feature type="compositionally biased region" description="Pro residues" evidence="1">
    <location>
        <begin position="10"/>
        <end position="20"/>
    </location>
</feature>
<protein>
    <submittedName>
        <fullName evidence="3">Uncharacterized protein</fullName>
    </submittedName>
</protein>
<accession>A0A2W4YHH8</accession>
<feature type="region of interest" description="Disordered" evidence="1">
    <location>
        <begin position="1"/>
        <end position="44"/>
    </location>
</feature>
<feature type="transmembrane region" description="Helical" evidence="2">
    <location>
        <begin position="72"/>
        <end position="93"/>
    </location>
</feature>
<name>A0A2W4YHH8_9CYAN</name>
<proteinExistence type="predicted"/>
<keyword evidence="2" id="KW-0472">Membrane</keyword>
<evidence type="ECO:0000313" key="3">
    <source>
        <dbReference type="EMBL" id="PZO46045.1"/>
    </source>
</evidence>
<keyword evidence="2" id="KW-1133">Transmembrane helix</keyword>
<dbReference type="Proteomes" id="UP000249794">
    <property type="component" value="Unassembled WGS sequence"/>
</dbReference>
<dbReference type="EMBL" id="QBMP01000329">
    <property type="protein sequence ID" value="PZO46045.1"/>
    <property type="molecule type" value="Genomic_DNA"/>
</dbReference>
<feature type="compositionally biased region" description="Low complexity" evidence="1">
    <location>
        <begin position="29"/>
        <end position="44"/>
    </location>
</feature>
<comment type="caution">
    <text evidence="3">The sequence shown here is derived from an EMBL/GenBank/DDBJ whole genome shotgun (WGS) entry which is preliminary data.</text>
</comment>
<organism evidence="3 4">
    <name type="scientific">Phormidesmis priestleyi</name>
    <dbReference type="NCBI Taxonomy" id="268141"/>
    <lineage>
        <taxon>Bacteria</taxon>
        <taxon>Bacillati</taxon>
        <taxon>Cyanobacteriota</taxon>
        <taxon>Cyanophyceae</taxon>
        <taxon>Leptolyngbyales</taxon>
        <taxon>Leptolyngbyaceae</taxon>
        <taxon>Phormidesmis</taxon>
    </lineage>
</organism>